<dbReference type="PRINTS" id="PR00368">
    <property type="entry name" value="FADPNR"/>
</dbReference>
<keyword evidence="4" id="KW-0274">FAD</keyword>
<dbReference type="InterPro" id="IPR023753">
    <property type="entry name" value="FAD/NAD-binding_dom"/>
</dbReference>
<dbReference type="EMBL" id="AE000657">
    <property type="protein sequence ID" value="AAC06965.1"/>
    <property type="molecule type" value="Genomic_DNA"/>
</dbReference>
<reference evidence="6 7" key="1">
    <citation type="journal article" date="1998" name="Nature">
        <title>The complete genome of the hyperthermophilic bacterium Aquifex aeolicus.</title>
        <authorList>
            <person name="Deckert G."/>
            <person name="Warren P.V."/>
            <person name="Gaasterland T."/>
            <person name="Young W.G."/>
            <person name="Lenox A.L."/>
            <person name="Graham D.E."/>
            <person name="Overbeek R."/>
            <person name="Snead M.A."/>
            <person name="Keller M."/>
            <person name="Aujay M."/>
            <person name="Huber R."/>
            <person name="Feldman R.A."/>
            <person name="Short J.M."/>
            <person name="Olson G.J."/>
            <person name="Swanson R.V."/>
        </authorList>
    </citation>
    <scope>NUCLEOTIDE SEQUENCE [LARGE SCALE GENOMIC DNA]</scope>
    <source>
        <strain evidence="6 7">VF5</strain>
    </source>
</reference>
<dbReference type="FunCoup" id="O67007">
    <property type="interactions" value="57"/>
</dbReference>
<sequence>MKVVIVGNGPAAASAVEAFRKVDRDSEIIILSDEEFPTYAPNCMENVIRDDISKEALFYKGGEKFYEKYRVDFRPKTEVVGIDNKRKVVITKKGEEISYDKCLLAAGAYSFIPPIDGVDLERVTTAKNLYDAYKIRSWILSGKITKAVIIGAGPIGIEDAETLRHMGIDVTVIEVFDRILPRMLDRQMGKLYQKPLEEEGIEFLLEHQVVAIHGKNGEVEAVEVKKRGTDKTFFIKTDMVIISTGVRPRTYLVEGTDIEIHMDKKLNKPIGGILVNEYQQTSDPDVYAAGDIASGVDMWGNHRWIALFPPAQQAGYVAGFNMAGLKVRNNGLVDYNAVKTRSVTAGSGGLFEDADESFFLEYKEYLVKVFLKDGKVRGYQFVGVPKYPKLNPRNPLIRVLNKINTWEEKVLLDKGLGLEASGALFHFFVKLNREFKEVHRRLVEEMFVRAMANPSREIPLFTVQEGEVLKTVGK</sequence>
<dbReference type="OrthoDB" id="9807946at2"/>
<proteinExistence type="inferred from homology"/>
<evidence type="ECO:0000256" key="4">
    <source>
        <dbReference type="ARBA" id="ARBA00022827"/>
    </source>
</evidence>
<dbReference type="AlphaFoldDB" id="O67007"/>
<dbReference type="PIR" id="D70372">
    <property type="entry name" value="D70372"/>
</dbReference>
<dbReference type="STRING" id="224324.aq_835"/>
<organism evidence="6 7">
    <name type="scientific">Aquifex aeolicus (strain VF5)</name>
    <dbReference type="NCBI Taxonomy" id="224324"/>
    <lineage>
        <taxon>Bacteria</taxon>
        <taxon>Pseudomonadati</taxon>
        <taxon>Aquificota</taxon>
        <taxon>Aquificia</taxon>
        <taxon>Aquificales</taxon>
        <taxon>Aquificaceae</taxon>
        <taxon>Aquifex</taxon>
    </lineage>
</organism>
<dbReference type="RefSeq" id="WP_010880506.1">
    <property type="nucleotide sequence ID" value="NC_000918.1"/>
</dbReference>
<dbReference type="PANTHER" id="PTHR43429:SF3">
    <property type="entry name" value="NITRITE REDUCTASE [NAD(P)H]"/>
    <property type="match status" value="1"/>
</dbReference>
<evidence type="ECO:0000256" key="2">
    <source>
        <dbReference type="ARBA" id="ARBA00006442"/>
    </source>
</evidence>
<keyword evidence="3" id="KW-0285">Flavoprotein</keyword>
<dbReference type="EnsemblBacteria" id="AAC06965">
    <property type="protein sequence ID" value="AAC06965"/>
    <property type="gene ID" value="aq_835"/>
</dbReference>
<dbReference type="eggNOG" id="COG0446">
    <property type="taxonomic scope" value="Bacteria"/>
</dbReference>
<evidence type="ECO:0000256" key="3">
    <source>
        <dbReference type="ARBA" id="ARBA00022630"/>
    </source>
</evidence>
<comment type="cofactor">
    <cofactor evidence="1">
        <name>FAD</name>
        <dbReference type="ChEBI" id="CHEBI:57692"/>
    </cofactor>
</comment>
<comment type="similarity">
    <text evidence="2">Belongs to the FAD-dependent oxidoreductase family.</text>
</comment>
<dbReference type="PATRIC" id="fig|224324.8.peg.653"/>
<dbReference type="InParanoid" id="O67007"/>
<dbReference type="PANTHER" id="PTHR43429">
    <property type="entry name" value="PYRIDINE NUCLEOTIDE-DISULFIDE OXIDOREDUCTASE DOMAIN-CONTAINING"/>
    <property type="match status" value="1"/>
</dbReference>
<evidence type="ECO:0000313" key="6">
    <source>
        <dbReference type="EMBL" id="AAC06965.1"/>
    </source>
</evidence>
<dbReference type="Pfam" id="PF07992">
    <property type="entry name" value="Pyr_redox_2"/>
    <property type="match status" value="1"/>
</dbReference>
<evidence type="ECO:0000259" key="5">
    <source>
        <dbReference type="Pfam" id="PF07992"/>
    </source>
</evidence>
<dbReference type="HOGENOM" id="CLU_003291_4_4_0"/>
<dbReference type="InterPro" id="IPR036188">
    <property type="entry name" value="FAD/NAD-bd_sf"/>
</dbReference>
<evidence type="ECO:0000313" key="7">
    <source>
        <dbReference type="Proteomes" id="UP000000798"/>
    </source>
</evidence>
<dbReference type="SUPFAM" id="SSF51905">
    <property type="entry name" value="FAD/NAD(P)-binding domain"/>
    <property type="match status" value="1"/>
</dbReference>
<gene>
    <name evidence="6" type="primary">nox</name>
    <name evidence="6" type="ordered locus">aq_835</name>
</gene>
<dbReference type="PRINTS" id="PR00411">
    <property type="entry name" value="PNDRDTASEI"/>
</dbReference>
<evidence type="ECO:0000256" key="1">
    <source>
        <dbReference type="ARBA" id="ARBA00001974"/>
    </source>
</evidence>
<dbReference type="Proteomes" id="UP000000798">
    <property type="component" value="Chromosome"/>
</dbReference>
<dbReference type="GO" id="GO:0016491">
    <property type="term" value="F:oxidoreductase activity"/>
    <property type="evidence" value="ECO:0007669"/>
    <property type="project" value="InterPro"/>
</dbReference>
<keyword evidence="7" id="KW-1185">Reference proteome</keyword>
<feature type="domain" description="FAD/NAD(P)-binding" evidence="5">
    <location>
        <begin position="1"/>
        <end position="315"/>
    </location>
</feature>
<dbReference type="InterPro" id="IPR050260">
    <property type="entry name" value="FAD-bd_OxRdtase"/>
</dbReference>
<name>O67007_AQUAE</name>
<accession>O67007</accession>
<dbReference type="KEGG" id="aae:aq_835"/>
<dbReference type="Gene3D" id="3.50.50.60">
    <property type="entry name" value="FAD/NAD(P)-binding domain"/>
    <property type="match status" value="2"/>
</dbReference>
<protein>
    <submittedName>
        <fullName evidence="6">NADH oxidase</fullName>
    </submittedName>
</protein>
<dbReference type="SMR" id="O67007"/>